<comment type="catalytic activity">
    <reaction evidence="5">
        <text>a quinone + NADH + 5 H(+)(in) = a quinol + NAD(+) + 4 H(+)(out)</text>
        <dbReference type="Rhea" id="RHEA:57888"/>
        <dbReference type="ChEBI" id="CHEBI:15378"/>
        <dbReference type="ChEBI" id="CHEBI:24646"/>
        <dbReference type="ChEBI" id="CHEBI:57540"/>
        <dbReference type="ChEBI" id="CHEBI:57945"/>
        <dbReference type="ChEBI" id="CHEBI:132124"/>
    </reaction>
</comment>
<keyword evidence="4 5" id="KW-0472">Membrane</keyword>
<dbReference type="Pfam" id="PF00361">
    <property type="entry name" value="Proton_antipo_M"/>
    <property type="match status" value="1"/>
</dbReference>
<keyword evidence="5" id="KW-0520">NAD</keyword>
<evidence type="ECO:0000256" key="6">
    <source>
        <dbReference type="RuleBase" id="RU000320"/>
    </source>
</evidence>
<dbReference type="GO" id="GO:0008137">
    <property type="term" value="F:NADH dehydrogenase (ubiquinone) activity"/>
    <property type="evidence" value="ECO:0007669"/>
    <property type="project" value="InterPro"/>
</dbReference>
<feature type="transmembrane region" description="Helical" evidence="5">
    <location>
        <begin position="410"/>
        <end position="433"/>
    </location>
</feature>
<dbReference type="Proteomes" id="UP001165663">
    <property type="component" value="Unassembled WGS sequence"/>
</dbReference>
<feature type="transmembrane region" description="Helical" evidence="5">
    <location>
        <begin position="313"/>
        <end position="332"/>
    </location>
</feature>
<keyword evidence="5" id="KW-0813">Transport</keyword>
<feature type="transmembrane region" description="Helical" evidence="5">
    <location>
        <begin position="445"/>
        <end position="465"/>
    </location>
</feature>
<dbReference type="PANTHER" id="PTHR22773">
    <property type="entry name" value="NADH DEHYDROGENASE"/>
    <property type="match status" value="1"/>
</dbReference>
<dbReference type="RefSeq" id="WP_264894461.1">
    <property type="nucleotide sequence ID" value="NZ_BRXE01000046.1"/>
</dbReference>
<dbReference type="GO" id="GO:0048038">
    <property type="term" value="F:quinone binding"/>
    <property type="evidence" value="ECO:0007669"/>
    <property type="project" value="UniProtKB-KW"/>
</dbReference>
<evidence type="ECO:0000259" key="7">
    <source>
        <dbReference type="Pfam" id="PF00361"/>
    </source>
</evidence>
<dbReference type="Proteomes" id="UP001064782">
    <property type="component" value="Unassembled WGS sequence"/>
</dbReference>
<comment type="subunit">
    <text evidence="5">NDH-1 is composed of 14 different subunits. Subunits NuoA, H, J, K, L, M, N constitute the membrane sector of the complex.</text>
</comment>
<feature type="transmembrane region" description="Helical" evidence="5">
    <location>
        <begin position="280"/>
        <end position="301"/>
    </location>
</feature>
<dbReference type="InterPro" id="IPR001750">
    <property type="entry name" value="ND/Mrp_TM"/>
</dbReference>
<feature type="transmembrane region" description="Helical" evidence="5">
    <location>
        <begin position="40"/>
        <end position="61"/>
    </location>
</feature>
<feature type="transmembrane region" description="Helical" evidence="5">
    <location>
        <begin position="369"/>
        <end position="389"/>
    </location>
</feature>
<feature type="transmembrane region" description="Helical" evidence="5">
    <location>
        <begin position="81"/>
        <end position="101"/>
    </location>
</feature>
<dbReference type="GO" id="GO:0012505">
    <property type="term" value="C:endomembrane system"/>
    <property type="evidence" value="ECO:0007669"/>
    <property type="project" value="UniProtKB-SubCell"/>
</dbReference>
<evidence type="ECO:0000256" key="5">
    <source>
        <dbReference type="HAMAP-Rule" id="MF_00445"/>
    </source>
</evidence>
<feature type="domain" description="NADH:quinone oxidoreductase/Mrp antiporter transmembrane" evidence="7">
    <location>
        <begin position="164"/>
        <end position="459"/>
    </location>
</feature>
<evidence type="ECO:0000313" key="9">
    <source>
        <dbReference type="EMBL" id="GLD32723.1"/>
    </source>
</evidence>
<evidence type="ECO:0000313" key="10">
    <source>
        <dbReference type="Proteomes" id="UP001064782"/>
    </source>
</evidence>
<comment type="function">
    <text evidence="5">NDH-1 shuttles electrons from NADH, via FMN and iron-sulfur (Fe-S) centers, to quinones in the respiratory chain. The immediate electron acceptor for the enzyme in this species is believed to be a menaquinone. Couples the redox reaction to proton translocation (for every two electrons transferred, four hydrogen ions are translocated across the cytoplasmic membrane), and thus conserves the redox energy in a proton gradient.</text>
</comment>
<dbReference type="EC" id="7.1.1.-" evidence="5"/>
<keyword evidence="5" id="KW-1003">Cell membrane</keyword>
<feature type="transmembrane region" description="Helical" evidence="5">
    <location>
        <begin position="12"/>
        <end position="33"/>
    </location>
</feature>
<keyword evidence="5" id="KW-1278">Translocase</keyword>
<dbReference type="NCBIfam" id="TIGR01770">
    <property type="entry name" value="NDH_I_N"/>
    <property type="match status" value="1"/>
</dbReference>
<dbReference type="EMBL" id="BRXE01000046">
    <property type="protein sequence ID" value="GLB84282.1"/>
    <property type="molecule type" value="Genomic_DNA"/>
</dbReference>
<dbReference type="EMBL" id="BRZI01000052">
    <property type="protein sequence ID" value="GLD32723.1"/>
    <property type="molecule type" value="Genomic_DNA"/>
</dbReference>
<dbReference type="InterPro" id="IPR010096">
    <property type="entry name" value="NADH-Q_OxRdtase_suN/2"/>
</dbReference>
<feature type="transmembrane region" description="Helical" evidence="5">
    <location>
        <begin position="339"/>
        <end position="357"/>
    </location>
</feature>
<feature type="transmembrane region" description="Helical" evidence="5">
    <location>
        <begin position="170"/>
        <end position="188"/>
    </location>
</feature>
<comment type="subcellular location">
    <subcellularLocation>
        <location evidence="5">Cell membrane</location>
        <topology evidence="5">Multi-pass membrane protein</topology>
    </subcellularLocation>
    <subcellularLocation>
        <location evidence="1">Endomembrane system</location>
        <topology evidence="1">Multi-pass membrane protein</topology>
    </subcellularLocation>
    <subcellularLocation>
        <location evidence="6">Membrane</location>
        <topology evidence="6">Multi-pass membrane protein</topology>
    </subcellularLocation>
</comment>
<keyword evidence="10" id="KW-1185">Reference proteome</keyword>
<organism evidence="9 10">
    <name type="scientific">Mycobacterium kiyosense</name>
    <dbReference type="NCBI Taxonomy" id="2871094"/>
    <lineage>
        <taxon>Bacteria</taxon>
        <taxon>Bacillati</taxon>
        <taxon>Actinomycetota</taxon>
        <taxon>Actinomycetes</taxon>
        <taxon>Mycobacteriales</taxon>
        <taxon>Mycobacteriaceae</taxon>
        <taxon>Mycobacterium</taxon>
    </lineage>
</organism>
<reference evidence="9" key="1">
    <citation type="submission" date="2022-08" db="EMBL/GenBank/DDBJ databases">
        <title>Mycobacterium kiyosense sp. nov., scotochromogenic slow-glowing species isolated from respiratory specimens.</title>
        <authorList>
            <person name="Fukano H."/>
            <person name="Kazumi Y."/>
            <person name="Sakagami N."/>
            <person name="Ato M."/>
            <person name="Mitarai S."/>
            <person name="Hoshino Y."/>
        </authorList>
    </citation>
    <scope>NUCLEOTIDE SEQUENCE</scope>
    <source>
        <strain evidence="9">1413</strain>
        <strain evidence="8">SRL2020-028</strain>
    </source>
</reference>
<evidence type="ECO:0000256" key="1">
    <source>
        <dbReference type="ARBA" id="ARBA00004127"/>
    </source>
</evidence>
<dbReference type="GO" id="GO:0050136">
    <property type="term" value="F:NADH dehydrogenase (quinone) (non-electrogenic) activity"/>
    <property type="evidence" value="ECO:0007669"/>
    <property type="project" value="UniProtKB-UniRule"/>
</dbReference>
<sequence length="523" mass="54910">MILPSPSIEYFLLSPLFIVFGVAVVGVVAEAFLPRRLRYGAQVFLTLTGLVAAFVAVVVVARSVPAEGRRTVMGAMAVDRAALFLQGTILLVAVLATIFVAERSKVAVKKSAKVFAGLDSFTPQASSVPGSDAEQEAQRAGAAQTELFPLLLLSVGGMMVFPASNDLLTMFVALEVLSLPLYLMCGLARHRRLMSQESALKYFLLGAFSSAFFLYGVALLYGATGTLTLTGIRDSLAAQSDESMALVGVALLSVGLLFKVGAVPFHSWIPDVYQGAPTPITGFMAAATKVAAFGALLRVVYVALPPLHHDWRPVLWAISILTMLVGTITAVNQVDVKRMLAYSSVAHVGFILTGVIADSAEGLSGTLFYLVAYSFSTVGAFAIVGLIRGSDGVEDAELSHWAGLGQRSPIVGVMLSMFLLAFAGIPLTSGFISKFAVFRAAAQGGAVPLVIIGVISSAIAAYFYVRVIVSMFFTEPTDTTPHVVEPGALSKAAIAVCALVTVALGIFPQPVLDLAAQAATLLH</sequence>
<comment type="caution">
    <text evidence="9">The sequence shown here is derived from an EMBL/GenBank/DDBJ whole genome shotgun (WGS) entry which is preliminary data.</text>
</comment>
<protein>
    <recommendedName>
        <fullName evidence="5">NADH-quinone oxidoreductase subunit N</fullName>
        <ecNumber evidence="5">7.1.1.-</ecNumber>
    </recommendedName>
    <alternativeName>
        <fullName evidence="5">NADH dehydrogenase I subunit N</fullName>
    </alternativeName>
    <alternativeName>
        <fullName evidence="5">NDH-1 subunit N</fullName>
    </alternativeName>
</protein>
<keyword evidence="5" id="KW-0874">Quinone</keyword>
<dbReference type="NCBIfam" id="NF004441">
    <property type="entry name" value="PRK05777.1-4"/>
    <property type="match status" value="1"/>
</dbReference>
<gene>
    <name evidence="5 9" type="primary">nuoN</name>
    <name evidence="8" type="synonym">nuoN_1</name>
    <name evidence="9" type="ORF">Mkiyose1413_46060</name>
    <name evidence="8" type="ORF">SRL2020028_35380</name>
</gene>
<evidence type="ECO:0000256" key="4">
    <source>
        <dbReference type="ARBA" id="ARBA00023136"/>
    </source>
</evidence>
<feature type="transmembrane region" description="Helical" evidence="5">
    <location>
        <begin position="243"/>
        <end position="268"/>
    </location>
</feature>
<name>A0A9P3QCI2_9MYCO</name>
<dbReference type="AlphaFoldDB" id="A0A9P3QCI2"/>
<evidence type="ECO:0000313" key="8">
    <source>
        <dbReference type="EMBL" id="GLB84282.1"/>
    </source>
</evidence>
<comment type="similarity">
    <text evidence="5">Belongs to the complex I subunit 2 family.</text>
</comment>
<keyword evidence="2 5" id="KW-0812">Transmembrane</keyword>
<feature type="transmembrane region" description="Helical" evidence="5">
    <location>
        <begin position="200"/>
        <end position="223"/>
    </location>
</feature>
<dbReference type="GO" id="GO:0005886">
    <property type="term" value="C:plasma membrane"/>
    <property type="evidence" value="ECO:0007669"/>
    <property type="project" value="UniProtKB-SubCell"/>
</dbReference>
<proteinExistence type="inferred from homology"/>
<evidence type="ECO:0000256" key="3">
    <source>
        <dbReference type="ARBA" id="ARBA00022989"/>
    </source>
</evidence>
<keyword evidence="3 5" id="KW-1133">Transmembrane helix</keyword>
<dbReference type="GO" id="GO:0042773">
    <property type="term" value="P:ATP synthesis coupled electron transport"/>
    <property type="evidence" value="ECO:0007669"/>
    <property type="project" value="InterPro"/>
</dbReference>
<dbReference type="HAMAP" id="MF_00445">
    <property type="entry name" value="NDH1_NuoN_1"/>
    <property type="match status" value="1"/>
</dbReference>
<evidence type="ECO:0000256" key="2">
    <source>
        <dbReference type="ARBA" id="ARBA00022692"/>
    </source>
</evidence>
<accession>A0A9P3QCI2</accession>